<dbReference type="Proteomes" id="UP000005237">
    <property type="component" value="Unassembled WGS sequence"/>
</dbReference>
<dbReference type="InterPro" id="IPR001873">
    <property type="entry name" value="ENaC"/>
</dbReference>
<feature type="compositionally biased region" description="Basic and acidic residues" evidence="14">
    <location>
        <begin position="13"/>
        <end position="22"/>
    </location>
</feature>
<keyword evidence="10" id="KW-0325">Glycoprotein</keyword>
<keyword evidence="7" id="KW-0915">Sodium</keyword>
<sequence length="771" mass="88613">MVRMAERLAENFIPEDKQRNEGSEPSYSRYRSRGHLERSRINSRASLGSSLGKRITLVETDSGIVQVESEKQWLDAFRDANMDAVQHLNAQNPMTRALWRFIIICFVLLALVQIYAQVKLYMKAPISTNIEAQYPSKIPFPTVAICNNNQFRLTYLTGGRIMNRRSKSISGSLLSTGHDIESVFDTVLRKSWDMDAVKFLRSAAHWKSRMILGCTWPNGTACKLSDFKAVWTTTGLCWAINTDQHNPFEVTGSGAGHGLRLLLNVESYERVDACTKHFRTKSLPGLKILIYNQTDIPESSQNGVNVPSGYSMDIPFKTQHRNKLSGAHCIEETDYQKEARTDFDNPENIRTCTLRKYMAEVEDSCHCTLRRAFTSNSTDMKMAACNVDQYFGCAQAAMQRVRESGTASTCLPPCKYIDYTAWQDMNRLPQNLMPALIAEEEEDDEDDVEQEELDENDSFSSVSGGETFSCEDSAYLDEKQVLRIKRDAHRAYEMQARHQEDIFLRSRRLIARLRNVIHSIERQKWGWHADTFTGVVERLSNLTCFSNFSERHGEIISILQSRPISSEEKKANQMFFLLDEKAYQRNATRFLSVGDLKSRYGDKVDDVVDEIAIILRIMEKLLHVFMPESYQKSITGDFTRMDRIIELMNQYELHKLQRRAWAEKMQSRQMKHFFEDDFYETNFSIFSKASIRTNFRPSGPFVRPSAVRPLRPRFVRFVRFVRGRSGSSGSSASSADVYLSSFLCEVESQKNLFFAKSPFTIKNQYNGFVAE</sequence>
<evidence type="ECO:0000313" key="17">
    <source>
        <dbReference type="Proteomes" id="UP000005237"/>
    </source>
</evidence>
<keyword evidence="6 15" id="KW-1133">Transmembrane helix</keyword>
<comment type="subcellular location">
    <subcellularLocation>
        <location evidence="1">Membrane</location>
        <topology evidence="1">Multi-pass membrane protein</topology>
    </subcellularLocation>
</comment>
<keyword evidence="3 13" id="KW-0813">Transport</keyword>
<feature type="region of interest" description="Disordered" evidence="14">
    <location>
        <begin position="13"/>
        <end position="34"/>
    </location>
</feature>
<evidence type="ECO:0000256" key="15">
    <source>
        <dbReference type="SAM" id="Phobius"/>
    </source>
</evidence>
<dbReference type="PANTHER" id="PTHR11690:SF296">
    <property type="entry name" value="DEGENERIN-LIKE PROTEIN DEL-10"/>
    <property type="match status" value="1"/>
</dbReference>
<evidence type="ECO:0000256" key="11">
    <source>
        <dbReference type="ARBA" id="ARBA00023201"/>
    </source>
</evidence>
<evidence type="ECO:0000256" key="4">
    <source>
        <dbReference type="ARBA" id="ARBA00022461"/>
    </source>
</evidence>
<evidence type="ECO:0000256" key="5">
    <source>
        <dbReference type="ARBA" id="ARBA00022692"/>
    </source>
</evidence>
<accession>A0A8R1EJM3</accession>
<keyword evidence="8 13" id="KW-0406">Ion transport</keyword>
<organism evidence="16 17">
    <name type="scientific">Caenorhabditis japonica</name>
    <dbReference type="NCBI Taxonomy" id="281687"/>
    <lineage>
        <taxon>Eukaryota</taxon>
        <taxon>Metazoa</taxon>
        <taxon>Ecdysozoa</taxon>
        <taxon>Nematoda</taxon>
        <taxon>Chromadorea</taxon>
        <taxon>Rhabditida</taxon>
        <taxon>Rhabditina</taxon>
        <taxon>Rhabditomorpha</taxon>
        <taxon>Rhabditoidea</taxon>
        <taxon>Rhabditidae</taxon>
        <taxon>Peloderinae</taxon>
        <taxon>Caenorhabditis</taxon>
    </lineage>
</organism>
<keyword evidence="17" id="KW-1185">Reference proteome</keyword>
<dbReference type="GO" id="GO:0005886">
    <property type="term" value="C:plasma membrane"/>
    <property type="evidence" value="ECO:0007669"/>
    <property type="project" value="TreeGrafter"/>
</dbReference>
<name>A0A8R1EJM3_CAEJA</name>
<feature type="compositionally biased region" description="Acidic residues" evidence="14">
    <location>
        <begin position="440"/>
        <end position="457"/>
    </location>
</feature>
<reference evidence="16" key="2">
    <citation type="submission" date="2022-06" db="UniProtKB">
        <authorList>
            <consortium name="EnsemblMetazoa"/>
        </authorList>
    </citation>
    <scope>IDENTIFICATION</scope>
    <source>
        <strain evidence="16">DF5081</strain>
    </source>
</reference>
<evidence type="ECO:0000256" key="13">
    <source>
        <dbReference type="RuleBase" id="RU000679"/>
    </source>
</evidence>
<evidence type="ECO:0000256" key="8">
    <source>
        <dbReference type="ARBA" id="ARBA00023065"/>
    </source>
</evidence>
<dbReference type="AlphaFoldDB" id="A0A8R1EJM3"/>
<feature type="region of interest" description="Disordered" evidence="14">
    <location>
        <begin position="440"/>
        <end position="466"/>
    </location>
</feature>
<comment type="similarity">
    <text evidence="2 13">Belongs to the amiloride-sensitive sodium channel (TC 1.A.6) family.</text>
</comment>
<keyword evidence="9 15" id="KW-0472">Membrane</keyword>
<evidence type="ECO:0000256" key="14">
    <source>
        <dbReference type="SAM" id="MobiDB-lite"/>
    </source>
</evidence>
<keyword evidence="5 13" id="KW-0812">Transmembrane</keyword>
<evidence type="ECO:0000256" key="1">
    <source>
        <dbReference type="ARBA" id="ARBA00004141"/>
    </source>
</evidence>
<dbReference type="Pfam" id="PF00858">
    <property type="entry name" value="ASC"/>
    <property type="match status" value="1"/>
</dbReference>
<keyword evidence="4 13" id="KW-0894">Sodium channel</keyword>
<dbReference type="EnsemblMetazoa" id="CJA36346a.1">
    <property type="protein sequence ID" value="CJA36346a.1"/>
    <property type="gene ID" value="WBGene00212193"/>
</dbReference>
<dbReference type="PANTHER" id="PTHR11690">
    <property type="entry name" value="AMILORIDE-SENSITIVE SODIUM CHANNEL-RELATED"/>
    <property type="match status" value="1"/>
</dbReference>
<evidence type="ECO:0000256" key="7">
    <source>
        <dbReference type="ARBA" id="ARBA00023053"/>
    </source>
</evidence>
<evidence type="ECO:0000256" key="9">
    <source>
        <dbReference type="ARBA" id="ARBA00023136"/>
    </source>
</evidence>
<feature type="transmembrane region" description="Helical" evidence="15">
    <location>
        <begin position="97"/>
        <end position="116"/>
    </location>
</feature>
<keyword evidence="11 13" id="KW-0739">Sodium transport</keyword>
<dbReference type="GO" id="GO:0015280">
    <property type="term" value="F:ligand-gated sodium channel activity"/>
    <property type="evidence" value="ECO:0007669"/>
    <property type="project" value="TreeGrafter"/>
</dbReference>
<protein>
    <recommendedName>
        <fullName evidence="18">Amiloride-sensitive sodium channel</fullName>
    </recommendedName>
</protein>
<evidence type="ECO:0000256" key="12">
    <source>
        <dbReference type="ARBA" id="ARBA00023303"/>
    </source>
</evidence>
<evidence type="ECO:0008006" key="18">
    <source>
        <dbReference type="Google" id="ProtNLM"/>
    </source>
</evidence>
<proteinExistence type="inferred from homology"/>
<evidence type="ECO:0000256" key="10">
    <source>
        <dbReference type="ARBA" id="ARBA00023180"/>
    </source>
</evidence>
<evidence type="ECO:0000313" key="16">
    <source>
        <dbReference type="EnsemblMetazoa" id="CJA36346a.1"/>
    </source>
</evidence>
<reference evidence="17" key="1">
    <citation type="submission" date="2010-08" db="EMBL/GenBank/DDBJ databases">
        <authorList>
            <consortium name="Caenorhabditis japonica Sequencing Consortium"/>
            <person name="Wilson R.K."/>
        </authorList>
    </citation>
    <scope>NUCLEOTIDE SEQUENCE [LARGE SCALE GENOMIC DNA]</scope>
    <source>
        <strain evidence="17">DF5081</strain>
    </source>
</reference>
<dbReference type="PRINTS" id="PR01078">
    <property type="entry name" value="AMINACHANNEL"/>
</dbReference>
<dbReference type="Gene3D" id="2.60.470.10">
    <property type="entry name" value="Acid-sensing ion channels like domains"/>
    <property type="match status" value="1"/>
</dbReference>
<evidence type="ECO:0000256" key="2">
    <source>
        <dbReference type="ARBA" id="ARBA00007193"/>
    </source>
</evidence>
<keyword evidence="12 13" id="KW-0407">Ion channel</keyword>
<evidence type="ECO:0000256" key="6">
    <source>
        <dbReference type="ARBA" id="ARBA00022989"/>
    </source>
</evidence>
<evidence type="ECO:0000256" key="3">
    <source>
        <dbReference type="ARBA" id="ARBA00022448"/>
    </source>
</evidence>